<dbReference type="SUPFAM" id="SSF109843">
    <property type="entry name" value="CAPPD, an extracellular domain of amyloid beta A4 protein"/>
    <property type="match status" value="1"/>
</dbReference>
<dbReference type="InterPro" id="IPR036176">
    <property type="entry name" value="E2_sf"/>
</dbReference>
<accession>G3HPS3</accession>
<proteinExistence type="inferred from homology"/>
<sequence length="316" mass="34651">MKLCPSTACVSHLLGDGNRAGEFVSEALLVPEGCRFLHQERMDQFWQEASGGSGGHSGLVFPQACSSQGLILHGSGMLLPCGSDRFRGVEYVCCPPPATPNPSQMAVGDPSTRSWPLGGRAEEGEDEEEVGSFPQPVDDYFVEPPQAEEEEEEEEKRVPPPSSHTPVMISKVTPTPRPTDGVDVYFGMPGEISEHEGFLRAKMDLEERRMRQINEVNASVPRGFPFHSSDIQRDELAPAGTGVSREAVSGLLIMGAGGGSLIVLSLLLLRKKKPYGTISHGVVEVDHMLTLEEQQLRELQRHGYENPTYRFLEERP</sequence>
<keyword evidence="3" id="KW-0732">Signal</keyword>
<dbReference type="PROSITE" id="PS00320">
    <property type="entry name" value="APP_INTRA"/>
    <property type="match status" value="1"/>
</dbReference>
<comment type="subcellular location">
    <subcellularLocation>
        <location evidence="1">Membrane</location>
        <topology evidence="1">Single-pass type I membrane protein</topology>
    </subcellularLocation>
</comment>
<keyword evidence="2 11" id="KW-0812">Transmembrane</keyword>
<dbReference type="GlyGen" id="G3HPS3">
    <property type="glycosylation" value="3 sites"/>
</dbReference>
<dbReference type="Pfam" id="PF12924">
    <property type="entry name" value="APP_Cu_bd"/>
    <property type="match status" value="1"/>
</dbReference>
<keyword evidence="7 9" id="KW-1015">Disulfide bond</keyword>
<dbReference type="Pfam" id="PF10515">
    <property type="entry name" value="APP_amyloid"/>
    <property type="match status" value="1"/>
</dbReference>
<dbReference type="PROSITE" id="PS51869">
    <property type="entry name" value="APP_E1"/>
    <property type="match status" value="1"/>
</dbReference>
<dbReference type="PANTHER" id="PTHR23103">
    <property type="entry name" value="ALZHEIMER'S DISEASE BETA-AMYLOID RELATED"/>
    <property type="match status" value="1"/>
</dbReference>
<dbReference type="STRING" id="10029.G3HPS3"/>
<name>G3HPS3_CRIGR</name>
<evidence type="ECO:0000313" key="14">
    <source>
        <dbReference type="Proteomes" id="UP000001075"/>
    </source>
</evidence>
<gene>
    <name evidence="13" type="ORF">I79_012792</name>
</gene>
<organism evidence="13 14">
    <name type="scientific">Cricetulus griseus</name>
    <name type="common">Chinese hamster</name>
    <name type="synonym">Cricetulus barabensis griseus</name>
    <dbReference type="NCBI Taxonomy" id="10029"/>
    <lineage>
        <taxon>Eukaryota</taxon>
        <taxon>Metazoa</taxon>
        <taxon>Chordata</taxon>
        <taxon>Craniata</taxon>
        <taxon>Vertebrata</taxon>
        <taxon>Euteleostomi</taxon>
        <taxon>Mammalia</taxon>
        <taxon>Eutheria</taxon>
        <taxon>Euarchontoglires</taxon>
        <taxon>Glires</taxon>
        <taxon>Rodentia</taxon>
        <taxon>Myomorpha</taxon>
        <taxon>Muroidea</taxon>
        <taxon>Cricetidae</taxon>
        <taxon>Cricetinae</taxon>
        <taxon>Cricetulus</taxon>
    </lineage>
</organism>
<feature type="transmembrane region" description="Helical" evidence="11">
    <location>
        <begin position="247"/>
        <end position="269"/>
    </location>
</feature>
<dbReference type="SMART" id="SM00006">
    <property type="entry name" value="A4_EXTRA"/>
    <property type="match status" value="1"/>
</dbReference>
<dbReference type="Gene3D" id="1.20.120.770">
    <property type="entry name" value="Amyloid precursor protein, E2 domain"/>
    <property type="match status" value="1"/>
</dbReference>
<evidence type="ECO:0000256" key="7">
    <source>
        <dbReference type="ARBA" id="ARBA00023157"/>
    </source>
</evidence>
<protein>
    <submittedName>
        <fullName evidence="13">Amyloid-like protein 1</fullName>
    </submittedName>
</protein>
<evidence type="ECO:0000313" key="13">
    <source>
        <dbReference type="EMBL" id="EGW03696.1"/>
    </source>
</evidence>
<evidence type="ECO:0000256" key="6">
    <source>
        <dbReference type="ARBA" id="ARBA00023136"/>
    </source>
</evidence>
<feature type="region of interest" description="GFLD subdomain" evidence="9">
    <location>
        <begin position="1"/>
        <end position="24"/>
    </location>
</feature>
<dbReference type="AlphaFoldDB" id="G3HPS3"/>
<dbReference type="eggNOG" id="KOG3540">
    <property type="taxonomic scope" value="Eukaryota"/>
</dbReference>
<keyword evidence="4 11" id="KW-1133">Transmembrane helix</keyword>
<evidence type="ECO:0000256" key="2">
    <source>
        <dbReference type="ARBA" id="ARBA00022692"/>
    </source>
</evidence>
<keyword evidence="5" id="KW-0186">Copper</keyword>
<evidence type="ECO:0000256" key="9">
    <source>
        <dbReference type="PROSITE-ProRule" id="PRU01217"/>
    </source>
</evidence>
<feature type="domain" description="E1" evidence="12">
    <location>
        <begin position="1"/>
        <end position="96"/>
    </location>
</feature>
<keyword evidence="8" id="KW-0325">Glycoprotein</keyword>
<dbReference type="PRINTS" id="PR00203">
    <property type="entry name" value="AMYLOIDA4"/>
</dbReference>
<comment type="caution">
    <text evidence="9">Lacks conserved residue(s) required for the propagation of feature annotation.</text>
</comment>
<dbReference type="GO" id="GO:0007417">
    <property type="term" value="P:central nervous system development"/>
    <property type="evidence" value="ECO:0007669"/>
    <property type="project" value="TreeGrafter"/>
</dbReference>
<evidence type="ECO:0000256" key="8">
    <source>
        <dbReference type="ARBA" id="ARBA00023180"/>
    </source>
</evidence>
<dbReference type="GO" id="GO:0005886">
    <property type="term" value="C:plasma membrane"/>
    <property type="evidence" value="ECO:0007669"/>
    <property type="project" value="TreeGrafter"/>
</dbReference>
<dbReference type="GO" id="GO:0031695">
    <property type="term" value="F:alpha-2B adrenergic receptor binding"/>
    <property type="evidence" value="ECO:0007669"/>
    <property type="project" value="TreeGrafter"/>
</dbReference>
<evidence type="ECO:0000256" key="10">
    <source>
        <dbReference type="SAM" id="MobiDB-lite"/>
    </source>
</evidence>
<dbReference type="GO" id="GO:0005794">
    <property type="term" value="C:Golgi apparatus"/>
    <property type="evidence" value="ECO:0007669"/>
    <property type="project" value="TreeGrafter"/>
</dbReference>
<dbReference type="GO" id="GO:0031694">
    <property type="term" value="F:alpha-2A adrenergic receptor binding"/>
    <property type="evidence" value="ECO:0007669"/>
    <property type="project" value="TreeGrafter"/>
</dbReference>
<evidence type="ECO:0000256" key="4">
    <source>
        <dbReference type="ARBA" id="ARBA00022989"/>
    </source>
</evidence>
<evidence type="ECO:0000256" key="11">
    <source>
        <dbReference type="SAM" id="Phobius"/>
    </source>
</evidence>
<feature type="region of interest" description="Disordered" evidence="10">
    <location>
        <begin position="99"/>
        <end position="176"/>
    </location>
</feature>
<reference evidence="14" key="1">
    <citation type="journal article" date="2011" name="Nat. Biotechnol.">
        <title>The genomic sequence of the Chinese hamster ovary (CHO)-K1 cell line.</title>
        <authorList>
            <person name="Xu X."/>
            <person name="Nagarajan H."/>
            <person name="Lewis N.E."/>
            <person name="Pan S."/>
            <person name="Cai Z."/>
            <person name="Liu X."/>
            <person name="Chen W."/>
            <person name="Xie M."/>
            <person name="Wang W."/>
            <person name="Hammond S."/>
            <person name="Andersen M.R."/>
            <person name="Neff N."/>
            <person name="Passarelli B."/>
            <person name="Koh W."/>
            <person name="Fan H.C."/>
            <person name="Wang J."/>
            <person name="Gui Y."/>
            <person name="Lee K.H."/>
            <person name="Betenbaugh M.J."/>
            <person name="Quake S.R."/>
            <person name="Famili I."/>
            <person name="Palsson B.O."/>
            <person name="Wang J."/>
        </authorList>
    </citation>
    <scope>NUCLEOTIDE SEQUENCE [LARGE SCALE GENOMIC DNA]</scope>
    <source>
        <strain evidence="14">CHO K1 cell line</strain>
    </source>
</reference>
<dbReference type="InterPro" id="IPR019744">
    <property type="entry name" value="APP_CUBD_CS"/>
</dbReference>
<dbReference type="PANTHER" id="PTHR23103:SF13">
    <property type="entry name" value="AMYLOID BETA PRECURSOR LIKE PROTEIN 1"/>
    <property type="match status" value="1"/>
</dbReference>
<feature type="disulfide bond" evidence="9">
    <location>
        <begin position="65"/>
        <end position="93"/>
    </location>
</feature>
<evidence type="ECO:0000259" key="12">
    <source>
        <dbReference type="PROSITE" id="PS51869"/>
    </source>
</evidence>
<evidence type="ECO:0000256" key="1">
    <source>
        <dbReference type="ARBA" id="ARBA00004479"/>
    </source>
</evidence>
<dbReference type="InParanoid" id="G3HPS3"/>
<dbReference type="InterPro" id="IPR008154">
    <property type="entry name" value="Amyloid_glyco_extra"/>
</dbReference>
<dbReference type="InterPro" id="IPR008155">
    <property type="entry name" value="Amyloid_glyco"/>
</dbReference>
<dbReference type="EMBL" id="JH000588">
    <property type="protein sequence ID" value="EGW03696.1"/>
    <property type="molecule type" value="Genomic_DNA"/>
</dbReference>
<dbReference type="GO" id="GO:0046914">
    <property type="term" value="F:transition metal ion binding"/>
    <property type="evidence" value="ECO:0007669"/>
    <property type="project" value="InterPro"/>
</dbReference>
<evidence type="ECO:0000256" key="3">
    <source>
        <dbReference type="ARBA" id="ARBA00022729"/>
    </source>
</evidence>
<dbReference type="GO" id="GO:0007409">
    <property type="term" value="P:axonogenesis"/>
    <property type="evidence" value="ECO:0007669"/>
    <property type="project" value="TreeGrafter"/>
</dbReference>
<dbReference type="Proteomes" id="UP000001075">
    <property type="component" value="Unassembled WGS sequence"/>
</dbReference>
<dbReference type="GO" id="GO:0031696">
    <property type="term" value="F:alpha-2C adrenergic receptor binding"/>
    <property type="evidence" value="ECO:0007669"/>
    <property type="project" value="TreeGrafter"/>
</dbReference>
<dbReference type="InterPro" id="IPR036669">
    <property type="entry name" value="Amyloid_Cu-bd_sf"/>
</dbReference>
<dbReference type="InterPro" id="IPR019543">
    <property type="entry name" value="APP_amyloid_C"/>
</dbReference>
<evidence type="ECO:0000256" key="5">
    <source>
        <dbReference type="ARBA" id="ARBA00023008"/>
    </source>
</evidence>
<dbReference type="GO" id="GO:0008201">
    <property type="term" value="F:heparin binding"/>
    <property type="evidence" value="ECO:0007669"/>
    <property type="project" value="UniProtKB-UniRule"/>
</dbReference>
<keyword evidence="6 11" id="KW-0472">Membrane</keyword>
<comment type="similarity">
    <text evidence="9">Belongs to the APP family.</text>
</comment>
<dbReference type="InterPro" id="IPR011178">
    <property type="entry name" value="Amyloid_glyco_Cu-bd"/>
</dbReference>
<dbReference type="PROSITE" id="PS00319">
    <property type="entry name" value="APP_CUBD"/>
    <property type="match status" value="1"/>
</dbReference>
<feature type="region of interest" description="CuBD subdomain" evidence="9">
    <location>
        <begin position="32"/>
        <end position="96"/>
    </location>
</feature>
<dbReference type="Gene3D" id="3.30.1490.140">
    <property type="entry name" value="Amyloidogenic glycoprotein, copper-binding domain"/>
    <property type="match status" value="1"/>
</dbReference>
<dbReference type="SUPFAM" id="SSF89811">
    <property type="entry name" value="Amyloid beta a4 protein copper binding domain (domain 2)"/>
    <property type="match status" value="1"/>
</dbReference>
<dbReference type="Pfam" id="PF12925">
    <property type="entry name" value="APP_E2"/>
    <property type="match status" value="1"/>
</dbReference>
<dbReference type="InterPro" id="IPR019745">
    <property type="entry name" value="Amyloid_glyco_intracell_CS"/>
</dbReference>
<dbReference type="InterPro" id="IPR024329">
    <property type="entry name" value="Amyloid_glyco_E2_domain"/>
</dbReference>